<organism evidence="1 2">
    <name type="scientific">Corynebacterium pyruviciproducens ATCC BAA-1742</name>
    <dbReference type="NCBI Taxonomy" id="1125779"/>
    <lineage>
        <taxon>Bacteria</taxon>
        <taxon>Bacillati</taxon>
        <taxon>Actinomycetota</taxon>
        <taxon>Actinomycetes</taxon>
        <taxon>Mycobacteriales</taxon>
        <taxon>Corynebacteriaceae</taxon>
        <taxon>Corynebacterium</taxon>
    </lineage>
</organism>
<proteinExistence type="predicted"/>
<name>S2Z2Q9_9CORY</name>
<comment type="caution">
    <text evidence="1">The sequence shown here is derived from an EMBL/GenBank/DDBJ whole genome shotgun (WGS) entry which is preliminary data.</text>
</comment>
<dbReference type="AlphaFoldDB" id="S2Z2Q9"/>
<dbReference type="Proteomes" id="UP000014408">
    <property type="component" value="Unassembled WGS sequence"/>
</dbReference>
<accession>S2Z2Q9</accession>
<dbReference type="EMBL" id="ATBY01000003">
    <property type="protein sequence ID" value="EPD70676.1"/>
    <property type="molecule type" value="Genomic_DNA"/>
</dbReference>
<protein>
    <submittedName>
        <fullName evidence="1">Uncharacterized protein</fullName>
    </submittedName>
</protein>
<evidence type="ECO:0000313" key="2">
    <source>
        <dbReference type="Proteomes" id="UP000014408"/>
    </source>
</evidence>
<dbReference type="HOGENOM" id="CLU_2315541_0_0_11"/>
<keyword evidence="2" id="KW-1185">Reference proteome</keyword>
<reference evidence="1 2" key="1">
    <citation type="submission" date="2013-05" db="EMBL/GenBank/DDBJ databases">
        <title>The Genome Sequence of Corynebacterium pyruviciproducens 1773O (ATCC BAA-1742).</title>
        <authorList>
            <consortium name="The Broad Institute Genomics Platform"/>
            <person name="Earl A."/>
            <person name="Ward D."/>
            <person name="Feldgarden M."/>
            <person name="Gevers D."/>
            <person name="Tong J."/>
            <person name="Walker B."/>
            <person name="Young S."/>
            <person name="Zeng Q."/>
            <person name="Gargeya S."/>
            <person name="Fitzgerald M."/>
            <person name="Haas B."/>
            <person name="Abouelleil A."/>
            <person name="Allen A.W."/>
            <person name="Alvarado L."/>
            <person name="Arachchi H.M."/>
            <person name="Berlin A.M."/>
            <person name="Chapman S.B."/>
            <person name="Gainer-Dewar J."/>
            <person name="Goldberg J."/>
            <person name="Griggs A."/>
            <person name="Gujja S."/>
            <person name="Hansen M."/>
            <person name="Howarth C."/>
            <person name="Imamovic A."/>
            <person name="Ireland A."/>
            <person name="Larimer J."/>
            <person name="McCowan C."/>
            <person name="Murphy C."/>
            <person name="Pearson M."/>
            <person name="Poon T.W."/>
            <person name="Priest M."/>
            <person name="Roberts A."/>
            <person name="Saif S."/>
            <person name="Shea T."/>
            <person name="Sisk P."/>
            <person name="Sykes S."/>
            <person name="Wortman J."/>
            <person name="Nusbaum C."/>
            <person name="Birren B."/>
        </authorList>
    </citation>
    <scope>NUCLEOTIDE SEQUENCE [LARGE SCALE GENOMIC DNA]</scope>
    <source>
        <strain evidence="1 2">ATCC BAA-1742</strain>
    </source>
</reference>
<gene>
    <name evidence="1" type="ORF">HMPREF1219_00359</name>
</gene>
<evidence type="ECO:0000313" key="1">
    <source>
        <dbReference type="EMBL" id="EPD70676.1"/>
    </source>
</evidence>
<sequence>MPGESFHHCPERARVVSCWAKKISPLVPATRGTARRGNADGEKHGCGYIPLGGQSLGFAAISDLLDEGRDDLVNITNDADIGDLEDGCVLVLVDHHDAL</sequence>